<evidence type="ECO:0000313" key="2">
    <source>
        <dbReference type="Proteomes" id="UP000316621"/>
    </source>
</evidence>
<proteinExistence type="predicted"/>
<dbReference type="Gramene" id="RZC58785">
    <property type="protein sequence ID" value="RZC58785"/>
    <property type="gene ID" value="C5167_006088"/>
</dbReference>
<dbReference type="AlphaFoldDB" id="A0A4Y7JGK8"/>
<organism evidence="1 2">
    <name type="scientific">Papaver somniferum</name>
    <name type="common">Opium poppy</name>
    <dbReference type="NCBI Taxonomy" id="3469"/>
    <lineage>
        <taxon>Eukaryota</taxon>
        <taxon>Viridiplantae</taxon>
        <taxon>Streptophyta</taxon>
        <taxon>Embryophyta</taxon>
        <taxon>Tracheophyta</taxon>
        <taxon>Spermatophyta</taxon>
        <taxon>Magnoliopsida</taxon>
        <taxon>Ranunculales</taxon>
        <taxon>Papaveraceae</taxon>
        <taxon>Papaveroideae</taxon>
        <taxon>Papaver</taxon>
    </lineage>
</organism>
<dbReference type="EMBL" id="CM010718">
    <property type="protein sequence ID" value="RZC58785.1"/>
    <property type="molecule type" value="Genomic_DNA"/>
</dbReference>
<dbReference type="Proteomes" id="UP000316621">
    <property type="component" value="Chromosome 4"/>
</dbReference>
<sequence>MRMSSPFFILSWCYAIDSHSNGLTELMLIVIAESDGKEGTYISNRCVSELARAPLLVLHKLESSGDDDGDLWKKSKDSKSLYKLNPEESIMCFRGTYVHVLILHLVLVLCVNSKDGGNGVVMVAKDKMLGKEDSSEISTTETVANNQVRNEIPVEKVHILMYCEEHKACQLAHLA</sequence>
<gene>
    <name evidence="1" type="ORF">C5167_006088</name>
</gene>
<accession>A0A4Y7JGK8</accession>
<protein>
    <submittedName>
        <fullName evidence="1">Uncharacterized protein</fullName>
    </submittedName>
</protein>
<name>A0A4Y7JGK8_PAPSO</name>
<evidence type="ECO:0000313" key="1">
    <source>
        <dbReference type="EMBL" id="RZC58785.1"/>
    </source>
</evidence>
<keyword evidence="2" id="KW-1185">Reference proteome</keyword>
<reference evidence="1 2" key="1">
    <citation type="journal article" date="2018" name="Science">
        <title>The opium poppy genome and morphinan production.</title>
        <authorList>
            <person name="Guo L."/>
            <person name="Winzer T."/>
            <person name="Yang X."/>
            <person name="Li Y."/>
            <person name="Ning Z."/>
            <person name="He Z."/>
            <person name="Teodor R."/>
            <person name="Lu Y."/>
            <person name="Bowser T.A."/>
            <person name="Graham I.A."/>
            <person name="Ye K."/>
        </authorList>
    </citation>
    <scope>NUCLEOTIDE SEQUENCE [LARGE SCALE GENOMIC DNA]</scope>
    <source>
        <strain evidence="2">cv. HN1</strain>
        <tissue evidence="1">Leaves</tissue>
    </source>
</reference>